<proteinExistence type="predicted"/>
<feature type="domain" description="DUF4283" evidence="2">
    <location>
        <begin position="122"/>
        <end position="187"/>
    </location>
</feature>
<sequence>MKPKGELDLLSKDETSQLKKTQVGESLKVNKSMKKAISRQEEELSQLVATIEGGYTNQMISPAISDAVQMGEKRKLSDGCKSGQEQDRLESRVPTNNPRRQLSWGDKVELEGKQNAWAQSDGANPPIWVMEDYLKKIWGRRGVDKVIHLPSGLFVVRFNTLHAREEVLSVNMYQFGLKPLIVKPWNVEKGLSYRDVDKVPVWI</sequence>
<dbReference type="AlphaFoldDB" id="A0AAV1DES2"/>
<evidence type="ECO:0000313" key="4">
    <source>
        <dbReference type="Proteomes" id="UP001161247"/>
    </source>
</evidence>
<dbReference type="Proteomes" id="UP001161247">
    <property type="component" value="Chromosome 5"/>
</dbReference>
<dbReference type="InterPro" id="IPR025558">
    <property type="entry name" value="DUF4283"/>
</dbReference>
<gene>
    <name evidence="3" type="ORF">OLC1_LOCUS14848</name>
</gene>
<feature type="region of interest" description="Disordered" evidence="1">
    <location>
        <begin position="71"/>
        <end position="99"/>
    </location>
</feature>
<accession>A0AAV1DES2</accession>
<evidence type="ECO:0000313" key="3">
    <source>
        <dbReference type="EMBL" id="CAI9106339.1"/>
    </source>
</evidence>
<keyword evidence="4" id="KW-1185">Reference proteome</keyword>
<evidence type="ECO:0000259" key="2">
    <source>
        <dbReference type="Pfam" id="PF14111"/>
    </source>
</evidence>
<dbReference type="Pfam" id="PF14111">
    <property type="entry name" value="DUF4283"/>
    <property type="match status" value="1"/>
</dbReference>
<organism evidence="3 4">
    <name type="scientific">Oldenlandia corymbosa var. corymbosa</name>
    <dbReference type="NCBI Taxonomy" id="529605"/>
    <lineage>
        <taxon>Eukaryota</taxon>
        <taxon>Viridiplantae</taxon>
        <taxon>Streptophyta</taxon>
        <taxon>Embryophyta</taxon>
        <taxon>Tracheophyta</taxon>
        <taxon>Spermatophyta</taxon>
        <taxon>Magnoliopsida</taxon>
        <taxon>eudicotyledons</taxon>
        <taxon>Gunneridae</taxon>
        <taxon>Pentapetalae</taxon>
        <taxon>asterids</taxon>
        <taxon>lamiids</taxon>
        <taxon>Gentianales</taxon>
        <taxon>Rubiaceae</taxon>
        <taxon>Rubioideae</taxon>
        <taxon>Spermacoceae</taxon>
        <taxon>Hedyotis-Oldenlandia complex</taxon>
        <taxon>Oldenlandia</taxon>
    </lineage>
</organism>
<name>A0AAV1DES2_OLDCO</name>
<dbReference type="EMBL" id="OX459122">
    <property type="protein sequence ID" value="CAI9106339.1"/>
    <property type="molecule type" value="Genomic_DNA"/>
</dbReference>
<evidence type="ECO:0000256" key="1">
    <source>
        <dbReference type="SAM" id="MobiDB-lite"/>
    </source>
</evidence>
<reference evidence="3" key="1">
    <citation type="submission" date="2023-03" db="EMBL/GenBank/DDBJ databases">
        <authorList>
            <person name="Julca I."/>
        </authorList>
    </citation>
    <scope>NUCLEOTIDE SEQUENCE</scope>
</reference>
<feature type="compositionally biased region" description="Basic and acidic residues" evidence="1">
    <location>
        <begin position="71"/>
        <end position="91"/>
    </location>
</feature>
<protein>
    <submittedName>
        <fullName evidence="3">OLC1v1005469C1</fullName>
    </submittedName>
</protein>